<dbReference type="SMART" id="SM00225">
    <property type="entry name" value="BTB"/>
    <property type="match status" value="1"/>
</dbReference>
<feature type="region of interest" description="Disordered" evidence="1">
    <location>
        <begin position="1"/>
        <end position="23"/>
    </location>
</feature>
<feature type="compositionally biased region" description="Polar residues" evidence="1">
    <location>
        <begin position="315"/>
        <end position="324"/>
    </location>
</feature>
<comment type="caution">
    <text evidence="3">The sequence shown here is derived from an EMBL/GenBank/DDBJ whole genome shotgun (WGS) entry which is preliminary data.</text>
</comment>
<dbReference type="Proteomes" id="UP001141327">
    <property type="component" value="Unassembled WGS sequence"/>
</dbReference>
<dbReference type="CDD" id="cd18316">
    <property type="entry name" value="BTB_POZ_KCTD-like"/>
    <property type="match status" value="1"/>
</dbReference>
<protein>
    <submittedName>
        <fullName evidence="3">SH3KBP1-binding protein 1</fullName>
    </submittedName>
</protein>
<dbReference type="Gene3D" id="3.30.710.10">
    <property type="entry name" value="Potassium Channel Kv1.1, Chain A"/>
    <property type="match status" value="1"/>
</dbReference>
<accession>A0ABQ8V0I0</accession>
<reference evidence="3" key="1">
    <citation type="journal article" date="2022" name="bioRxiv">
        <title>Genomics of Preaxostyla Flagellates Illuminates Evolutionary Transitions and the Path Towards Mitochondrial Loss.</title>
        <authorList>
            <person name="Novak L.V.F."/>
            <person name="Treitli S.C."/>
            <person name="Pyrih J."/>
            <person name="Halakuc P."/>
            <person name="Pipaliya S.V."/>
            <person name="Vacek V."/>
            <person name="Brzon O."/>
            <person name="Soukal P."/>
            <person name="Eme L."/>
            <person name="Dacks J.B."/>
            <person name="Karnkowska A."/>
            <person name="Elias M."/>
            <person name="Hampl V."/>
        </authorList>
    </citation>
    <scope>NUCLEOTIDE SEQUENCE</scope>
    <source>
        <strain evidence="3">RCP-MX</strain>
    </source>
</reference>
<feature type="region of interest" description="Disordered" evidence="1">
    <location>
        <begin position="225"/>
        <end position="324"/>
    </location>
</feature>
<evidence type="ECO:0000313" key="3">
    <source>
        <dbReference type="EMBL" id="KAJ4463129.1"/>
    </source>
</evidence>
<evidence type="ECO:0000256" key="1">
    <source>
        <dbReference type="SAM" id="MobiDB-lite"/>
    </source>
</evidence>
<proteinExistence type="predicted"/>
<dbReference type="PANTHER" id="PTHR14499:SF136">
    <property type="entry name" value="GH08630P"/>
    <property type="match status" value="1"/>
</dbReference>
<dbReference type="SUPFAM" id="SSF54695">
    <property type="entry name" value="POZ domain"/>
    <property type="match status" value="1"/>
</dbReference>
<feature type="compositionally biased region" description="Low complexity" evidence="1">
    <location>
        <begin position="246"/>
        <end position="266"/>
    </location>
</feature>
<dbReference type="PANTHER" id="PTHR14499">
    <property type="entry name" value="POTASSIUM CHANNEL TETRAMERIZATION DOMAIN-CONTAINING"/>
    <property type="match status" value="1"/>
</dbReference>
<evidence type="ECO:0000259" key="2">
    <source>
        <dbReference type="SMART" id="SM00225"/>
    </source>
</evidence>
<feature type="domain" description="BTB" evidence="2">
    <location>
        <begin position="121"/>
        <end position="222"/>
    </location>
</feature>
<organism evidence="3 4">
    <name type="scientific">Paratrimastix pyriformis</name>
    <dbReference type="NCBI Taxonomy" id="342808"/>
    <lineage>
        <taxon>Eukaryota</taxon>
        <taxon>Metamonada</taxon>
        <taxon>Preaxostyla</taxon>
        <taxon>Paratrimastigidae</taxon>
        <taxon>Paratrimastix</taxon>
    </lineage>
</organism>
<dbReference type="InterPro" id="IPR000210">
    <property type="entry name" value="BTB/POZ_dom"/>
</dbReference>
<dbReference type="EMBL" id="JAPMOS010000001">
    <property type="protein sequence ID" value="KAJ4463129.1"/>
    <property type="molecule type" value="Genomic_DNA"/>
</dbReference>
<gene>
    <name evidence="3" type="ORF">PAPYR_405</name>
</gene>
<evidence type="ECO:0000313" key="4">
    <source>
        <dbReference type="Proteomes" id="UP001141327"/>
    </source>
</evidence>
<feature type="compositionally biased region" description="Basic and acidic residues" evidence="1">
    <location>
        <begin position="1"/>
        <end position="11"/>
    </location>
</feature>
<dbReference type="InterPro" id="IPR011333">
    <property type="entry name" value="SKP1/BTB/POZ_sf"/>
</dbReference>
<dbReference type="InterPro" id="IPR003131">
    <property type="entry name" value="T1-type_BTB"/>
</dbReference>
<keyword evidence="4" id="KW-1185">Reference proteome</keyword>
<dbReference type="Pfam" id="PF02214">
    <property type="entry name" value="BTB_2"/>
    <property type="match status" value="1"/>
</dbReference>
<sequence>MSLAFKYHDYDPSASSPGGSRVRPKMNGPFQFIGIPVADFESLFEGSVLRVDQEFVKFQRMIENERIRMAQEQAEQDEEKRQVLRDFEHRQKVARDAFAAARETYEKAKQRAEVLYTPEDPIIELNVGGKKFHTLRATIMRCPNSLLADMIQGKCGGVRDPNGRLFVDRNPDVFELLLDFIRTEQLPPFPSDADRQCFRREAEFFRVPLPELPLCMPSPAARIFPGGSHSPLRGSQSPTPNGGRFSPVDRPGSPSSDRSPSPSASPRLPPLGRPPSAAGMTRPPSSHPRPPSSPLPGFLARPRSALSAADDSPGTRRTNPSTPG</sequence>
<name>A0ABQ8V0I0_9EUKA</name>
<feature type="compositionally biased region" description="Pro residues" evidence="1">
    <location>
        <begin position="285"/>
        <end position="294"/>
    </location>
</feature>